<reference evidence="1" key="1">
    <citation type="journal article" date="2017" name="Nature">
        <title>The genome of Chenopodium quinoa.</title>
        <authorList>
            <person name="Jarvis D.E."/>
            <person name="Ho Y.S."/>
            <person name="Lightfoot D.J."/>
            <person name="Schmoeckel S.M."/>
            <person name="Li B."/>
            <person name="Borm T.J.A."/>
            <person name="Ohyanagi H."/>
            <person name="Mineta K."/>
            <person name="Michell C.T."/>
            <person name="Saber N."/>
            <person name="Kharbatia N.M."/>
            <person name="Rupper R.R."/>
            <person name="Sharp A.R."/>
            <person name="Dally N."/>
            <person name="Boughton B.A."/>
            <person name="Woo Y.H."/>
            <person name="Gao G."/>
            <person name="Schijlen E.G.W.M."/>
            <person name="Guo X."/>
            <person name="Momin A.A."/>
            <person name="Negrao S."/>
            <person name="Al-Babili S."/>
            <person name="Gehring C."/>
            <person name="Roessner U."/>
            <person name="Jung C."/>
            <person name="Murphy K."/>
            <person name="Arold S.T."/>
            <person name="Gojobori T."/>
            <person name="van der Linden C.G."/>
            <person name="van Loo E.N."/>
            <person name="Jellen E.N."/>
            <person name="Maughan P.J."/>
            <person name="Tester M."/>
        </authorList>
    </citation>
    <scope>NUCLEOTIDE SEQUENCE [LARGE SCALE GENOMIC DNA]</scope>
    <source>
        <strain evidence="1">cv. PI 614886</strain>
    </source>
</reference>
<reference evidence="1" key="2">
    <citation type="submission" date="2021-03" db="UniProtKB">
        <authorList>
            <consortium name="EnsemblPlants"/>
        </authorList>
    </citation>
    <scope>IDENTIFICATION</scope>
</reference>
<dbReference type="Proteomes" id="UP000596660">
    <property type="component" value="Unplaced"/>
</dbReference>
<proteinExistence type="predicted"/>
<evidence type="ECO:0000313" key="1">
    <source>
        <dbReference type="EnsemblPlants" id="AUR62026143-RA:cds"/>
    </source>
</evidence>
<dbReference type="PANTHER" id="PTHR33790:SF10">
    <property type="entry name" value="PROTEIN EARLY RESPONSIVE TO DEHYDRATION 15"/>
    <property type="match status" value="1"/>
</dbReference>
<sequence length="231" mass="26680">MALVSGVRSTLNPNAPLYIPAAFRQVEDFSPEWYDLITTSMWFRDYWLSQHQEAEMLYGNNVNNFEDNDVVDLLPDEIDIGVDEELLLMESQFEEFIKSTGTQESKLLPREALVDVKSGFKFSEKPVQKARLKLLYEFLVHAFPFLQKIKKLFEQKFGAFKIPCRWLQPQANTLPEILCVAKMHSLHLGDGFGLQQSNISRWWLVSCSTGTRCFGVDHCEPYLGIVEFPEM</sequence>
<organism evidence="1 2">
    <name type="scientific">Chenopodium quinoa</name>
    <name type="common">Quinoa</name>
    <dbReference type="NCBI Taxonomy" id="63459"/>
    <lineage>
        <taxon>Eukaryota</taxon>
        <taxon>Viridiplantae</taxon>
        <taxon>Streptophyta</taxon>
        <taxon>Embryophyta</taxon>
        <taxon>Tracheophyta</taxon>
        <taxon>Spermatophyta</taxon>
        <taxon>Magnoliopsida</taxon>
        <taxon>eudicotyledons</taxon>
        <taxon>Gunneridae</taxon>
        <taxon>Pentapetalae</taxon>
        <taxon>Caryophyllales</taxon>
        <taxon>Chenopodiaceae</taxon>
        <taxon>Chenopodioideae</taxon>
        <taxon>Atripliceae</taxon>
        <taxon>Chenopodium</taxon>
    </lineage>
</organism>
<dbReference type="Gramene" id="AUR62026143-RA">
    <property type="protein sequence ID" value="AUR62026143-RA:cds"/>
    <property type="gene ID" value="AUR62026143"/>
</dbReference>
<protein>
    <submittedName>
        <fullName evidence="1">Uncharacterized protein</fullName>
    </submittedName>
</protein>
<keyword evidence="2" id="KW-1185">Reference proteome</keyword>
<dbReference type="AlphaFoldDB" id="A0A803MAM6"/>
<dbReference type="EnsemblPlants" id="AUR62026143-RA">
    <property type="protein sequence ID" value="AUR62026143-RA:cds"/>
    <property type="gene ID" value="AUR62026143"/>
</dbReference>
<accession>A0A803MAM6</accession>
<evidence type="ECO:0000313" key="2">
    <source>
        <dbReference type="Proteomes" id="UP000596660"/>
    </source>
</evidence>
<dbReference type="PANTHER" id="PTHR33790">
    <property type="entry name" value="OS05G0344200 PROTEIN"/>
    <property type="match status" value="1"/>
</dbReference>
<dbReference type="InterPro" id="IPR040414">
    <property type="entry name" value="CID1/CID2"/>
</dbReference>
<name>A0A803MAM6_CHEQI</name>